<evidence type="ECO:0000313" key="2">
    <source>
        <dbReference type="Proteomes" id="UP000662888"/>
    </source>
</evidence>
<proteinExistence type="predicted"/>
<keyword evidence="2" id="KW-1185">Reference proteome</keyword>
<dbReference type="RefSeq" id="WP_206088552.1">
    <property type="nucleotide sequence ID" value="NZ_CP065053.1"/>
</dbReference>
<reference evidence="1 2" key="1">
    <citation type="submission" date="2020-11" db="EMBL/GenBank/DDBJ databases">
        <authorList>
            <person name="Sun Q."/>
        </authorList>
    </citation>
    <scope>NUCLEOTIDE SEQUENCE [LARGE SCALE GENOMIC DNA]</scope>
    <source>
        <strain evidence="1 2">P8398</strain>
    </source>
</reference>
<name>A0AA48WC13_9BURK</name>
<organism evidence="1 2">
    <name type="scientific">Massilia antarctica</name>
    <dbReference type="NCBI Taxonomy" id="2765360"/>
    <lineage>
        <taxon>Bacteria</taxon>
        <taxon>Pseudomonadati</taxon>
        <taxon>Pseudomonadota</taxon>
        <taxon>Betaproteobacteria</taxon>
        <taxon>Burkholderiales</taxon>
        <taxon>Oxalobacteraceae</taxon>
        <taxon>Telluria group</taxon>
        <taxon>Massilia</taxon>
    </lineage>
</organism>
<evidence type="ECO:0000313" key="1">
    <source>
        <dbReference type="EMBL" id="QPI48943.1"/>
    </source>
</evidence>
<protein>
    <submittedName>
        <fullName evidence="1">Uncharacterized protein</fullName>
    </submittedName>
</protein>
<gene>
    <name evidence="1" type="ORF">IV454_26195</name>
</gene>
<sequence>MPARPHTAPSAGTFIIVQQRGHDRILFEVNAGKMLSIRVEPEGDEAAYTVADEDDAVHADLPMDTKSMC</sequence>
<dbReference type="EMBL" id="CP065053">
    <property type="protein sequence ID" value="QPI48943.1"/>
    <property type="molecule type" value="Genomic_DNA"/>
</dbReference>
<accession>A0AA48WC13</accession>
<dbReference type="Proteomes" id="UP000662888">
    <property type="component" value="Chromosome"/>
</dbReference>